<dbReference type="OrthoDB" id="5242390at2"/>
<keyword evidence="2 4" id="KW-0238">DNA-binding</keyword>
<dbReference type="Proteomes" id="UP000305546">
    <property type="component" value="Unassembled WGS sequence"/>
</dbReference>
<evidence type="ECO:0000259" key="5">
    <source>
        <dbReference type="PROSITE" id="PS50977"/>
    </source>
</evidence>
<evidence type="ECO:0000256" key="2">
    <source>
        <dbReference type="ARBA" id="ARBA00023125"/>
    </source>
</evidence>
<dbReference type="InterPro" id="IPR009057">
    <property type="entry name" value="Homeodomain-like_sf"/>
</dbReference>
<gene>
    <name evidence="6" type="ORF">FG385_22025</name>
</gene>
<dbReference type="GO" id="GO:0000976">
    <property type="term" value="F:transcription cis-regulatory region binding"/>
    <property type="evidence" value="ECO:0007669"/>
    <property type="project" value="TreeGrafter"/>
</dbReference>
<protein>
    <submittedName>
        <fullName evidence="6">TetR/AcrR family transcriptional regulator</fullName>
    </submittedName>
</protein>
<feature type="domain" description="HTH tetR-type" evidence="5">
    <location>
        <begin position="10"/>
        <end position="70"/>
    </location>
</feature>
<dbReference type="PANTHER" id="PTHR30055">
    <property type="entry name" value="HTH-TYPE TRANSCRIPTIONAL REGULATOR RUTR"/>
    <property type="match status" value="1"/>
</dbReference>
<comment type="caution">
    <text evidence="6">The sequence shown here is derived from an EMBL/GenBank/DDBJ whole genome shotgun (WGS) entry which is preliminary data.</text>
</comment>
<dbReference type="RefSeq" id="WP_139098659.1">
    <property type="nucleotide sequence ID" value="NZ_VDFW01000020.1"/>
</dbReference>
<dbReference type="AlphaFoldDB" id="A0A5C4LVP2"/>
<dbReference type="InterPro" id="IPR050109">
    <property type="entry name" value="HTH-type_TetR-like_transc_reg"/>
</dbReference>
<dbReference type="SUPFAM" id="SSF48498">
    <property type="entry name" value="Tetracyclin repressor-like, C-terminal domain"/>
    <property type="match status" value="1"/>
</dbReference>
<sequence length="196" mass="21507">MPRVSEQYKDDQRAAILAAARRCFVRNGFHRTSMQDVFAEAGKSAGAVYRYFPKKEDMIVGVATQNLDDVTEVLRTALTNGDGQRGVGAVMADLLEAVIERHRDKHLASMAVMVWSEALRDPALAERLEAATVSMSHDMAGLVRERQRSGAWTTAPAEVLARVILSILPGFLFNLALLGPRGVTGFPDAVRTLWPN</sequence>
<organism evidence="6 7">
    <name type="scientific">Amycolatopsis alkalitolerans</name>
    <dbReference type="NCBI Taxonomy" id="2547244"/>
    <lineage>
        <taxon>Bacteria</taxon>
        <taxon>Bacillati</taxon>
        <taxon>Actinomycetota</taxon>
        <taxon>Actinomycetes</taxon>
        <taxon>Pseudonocardiales</taxon>
        <taxon>Pseudonocardiaceae</taxon>
        <taxon>Amycolatopsis</taxon>
    </lineage>
</organism>
<reference evidence="6 7" key="1">
    <citation type="submission" date="2019-06" db="EMBL/GenBank/DDBJ databases">
        <title>Amycolatopsis alkalitolerans sp. nov., isolated from Gastrodia elata Blume.</title>
        <authorList>
            <person name="Narsing Rao M.P."/>
            <person name="Li W.J."/>
        </authorList>
    </citation>
    <scope>NUCLEOTIDE SEQUENCE [LARGE SCALE GENOMIC DNA]</scope>
    <source>
        <strain evidence="6 7">SYSUP0005</strain>
    </source>
</reference>
<evidence type="ECO:0000256" key="3">
    <source>
        <dbReference type="ARBA" id="ARBA00023163"/>
    </source>
</evidence>
<name>A0A5C4LVP2_9PSEU</name>
<dbReference type="PROSITE" id="PS50977">
    <property type="entry name" value="HTH_TETR_2"/>
    <property type="match status" value="1"/>
</dbReference>
<accession>A0A5C4LVP2</accession>
<dbReference type="Gene3D" id="1.10.357.10">
    <property type="entry name" value="Tetracycline Repressor, domain 2"/>
    <property type="match status" value="1"/>
</dbReference>
<keyword evidence="7" id="KW-1185">Reference proteome</keyword>
<evidence type="ECO:0000313" key="7">
    <source>
        <dbReference type="Proteomes" id="UP000305546"/>
    </source>
</evidence>
<dbReference type="GO" id="GO:0003700">
    <property type="term" value="F:DNA-binding transcription factor activity"/>
    <property type="evidence" value="ECO:0007669"/>
    <property type="project" value="TreeGrafter"/>
</dbReference>
<evidence type="ECO:0000256" key="1">
    <source>
        <dbReference type="ARBA" id="ARBA00023015"/>
    </source>
</evidence>
<evidence type="ECO:0000313" key="6">
    <source>
        <dbReference type="EMBL" id="TNC23415.1"/>
    </source>
</evidence>
<proteinExistence type="predicted"/>
<dbReference type="InterPro" id="IPR001647">
    <property type="entry name" value="HTH_TetR"/>
</dbReference>
<dbReference type="PRINTS" id="PR00455">
    <property type="entry name" value="HTHTETR"/>
</dbReference>
<keyword evidence="3" id="KW-0804">Transcription</keyword>
<dbReference type="Pfam" id="PF00440">
    <property type="entry name" value="TetR_N"/>
    <property type="match status" value="1"/>
</dbReference>
<evidence type="ECO:0000256" key="4">
    <source>
        <dbReference type="PROSITE-ProRule" id="PRU00335"/>
    </source>
</evidence>
<keyword evidence="1" id="KW-0805">Transcription regulation</keyword>
<dbReference type="InterPro" id="IPR036271">
    <property type="entry name" value="Tet_transcr_reg_TetR-rel_C_sf"/>
</dbReference>
<feature type="DNA-binding region" description="H-T-H motif" evidence="4">
    <location>
        <begin position="33"/>
        <end position="52"/>
    </location>
</feature>
<dbReference type="SUPFAM" id="SSF46689">
    <property type="entry name" value="Homeodomain-like"/>
    <property type="match status" value="1"/>
</dbReference>
<dbReference type="EMBL" id="VDFW01000020">
    <property type="protein sequence ID" value="TNC23415.1"/>
    <property type="molecule type" value="Genomic_DNA"/>
</dbReference>
<dbReference type="PANTHER" id="PTHR30055:SF234">
    <property type="entry name" value="HTH-TYPE TRANSCRIPTIONAL REGULATOR BETI"/>
    <property type="match status" value="1"/>
</dbReference>